<dbReference type="Proteomes" id="UP001408356">
    <property type="component" value="Unassembled WGS sequence"/>
</dbReference>
<dbReference type="InterPro" id="IPR020846">
    <property type="entry name" value="MFS_dom"/>
</dbReference>
<dbReference type="SUPFAM" id="SSF103473">
    <property type="entry name" value="MFS general substrate transporter"/>
    <property type="match status" value="1"/>
</dbReference>
<evidence type="ECO:0000259" key="9">
    <source>
        <dbReference type="PROSITE" id="PS50850"/>
    </source>
</evidence>
<evidence type="ECO:0000256" key="4">
    <source>
        <dbReference type="ARBA" id="ARBA00022692"/>
    </source>
</evidence>
<proteinExistence type="inferred from homology"/>
<organism evidence="10 11">
    <name type="scientific">Seiridium unicorne</name>
    <dbReference type="NCBI Taxonomy" id="138068"/>
    <lineage>
        <taxon>Eukaryota</taxon>
        <taxon>Fungi</taxon>
        <taxon>Dikarya</taxon>
        <taxon>Ascomycota</taxon>
        <taxon>Pezizomycotina</taxon>
        <taxon>Sordariomycetes</taxon>
        <taxon>Xylariomycetidae</taxon>
        <taxon>Amphisphaeriales</taxon>
        <taxon>Sporocadaceae</taxon>
        <taxon>Seiridium</taxon>
    </lineage>
</organism>
<keyword evidence="3 7" id="KW-0813">Transport</keyword>
<feature type="transmembrane region" description="Helical" evidence="8">
    <location>
        <begin position="220"/>
        <end position="241"/>
    </location>
</feature>
<keyword evidence="6 8" id="KW-0472">Membrane</keyword>
<feature type="transmembrane region" description="Helical" evidence="8">
    <location>
        <begin position="130"/>
        <end position="148"/>
    </location>
</feature>
<name>A0ABR2UEQ2_9PEZI</name>
<dbReference type="InterPro" id="IPR036259">
    <property type="entry name" value="MFS_trans_sf"/>
</dbReference>
<dbReference type="Pfam" id="PF00083">
    <property type="entry name" value="Sugar_tr"/>
    <property type="match status" value="1"/>
</dbReference>
<dbReference type="Gene3D" id="1.20.1250.20">
    <property type="entry name" value="MFS general substrate transporter like domains"/>
    <property type="match status" value="1"/>
</dbReference>
<feature type="domain" description="Major facilitator superfamily (MFS) profile" evidence="9">
    <location>
        <begin position="60"/>
        <end position="498"/>
    </location>
</feature>
<reference evidence="10 11" key="1">
    <citation type="journal article" date="2024" name="J. Plant Pathol.">
        <title>Sequence and assembly of the genome of Seiridium unicorne, isolate CBS 538.82, causal agent of cypress canker disease.</title>
        <authorList>
            <person name="Scali E."/>
            <person name="Rocca G.D."/>
            <person name="Danti R."/>
            <person name="Garbelotto M."/>
            <person name="Barberini S."/>
            <person name="Baroncelli R."/>
            <person name="Emiliani G."/>
        </authorList>
    </citation>
    <scope>NUCLEOTIDE SEQUENCE [LARGE SCALE GENOMIC DNA]</scope>
    <source>
        <strain evidence="10 11">BM-138-508</strain>
    </source>
</reference>
<evidence type="ECO:0000256" key="8">
    <source>
        <dbReference type="SAM" id="Phobius"/>
    </source>
</evidence>
<feature type="transmembrane region" description="Helical" evidence="8">
    <location>
        <begin position="407"/>
        <end position="428"/>
    </location>
</feature>
<feature type="transmembrane region" description="Helical" evidence="8">
    <location>
        <begin position="189"/>
        <end position="208"/>
    </location>
</feature>
<gene>
    <name evidence="10" type="ORF">SUNI508_12166</name>
</gene>
<evidence type="ECO:0000256" key="3">
    <source>
        <dbReference type="ARBA" id="ARBA00022448"/>
    </source>
</evidence>
<keyword evidence="4 8" id="KW-0812">Transmembrane</keyword>
<feature type="transmembrane region" description="Helical" evidence="8">
    <location>
        <begin position="154"/>
        <end position="177"/>
    </location>
</feature>
<keyword evidence="5 8" id="KW-1133">Transmembrane helix</keyword>
<evidence type="ECO:0000256" key="2">
    <source>
        <dbReference type="ARBA" id="ARBA00010992"/>
    </source>
</evidence>
<accession>A0ABR2UEQ2</accession>
<dbReference type="InterPro" id="IPR050360">
    <property type="entry name" value="MFS_Sugar_Transporters"/>
</dbReference>
<dbReference type="PANTHER" id="PTHR48022:SF70">
    <property type="entry name" value="MONOSACCHARIDE TRANSPORTER, PUTATIVE (AFU_ORTHOLOGUE AFUA_5G14540)-RELATED"/>
    <property type="match status" value="1"/>
</dbReference>
<feature type="transmembrane region" description="Helical" evidence="8">
    <location>
        <begin position="382"/>
        <end position="401"/>
    </location>
</feature>
<dbReference type="EMBL" id="JARVKF010000445">
    <property type="protein sequence ID" value="KAK9412971.1"/>
    <property type="molecule type" value="Genomic_DNA"/>
</dbReference>
<protein>
    <submittedName>
        <fullName evidence="10">Major facilitator superfamily (MFS) profile domain-containing protein</fullName>
    </submittedName>
</protein>
<feature type="transmembrane region" description="Helical" evidence="8">
    <location>
        <begin position="93"/>
        <end position="118"/>
    </location>
</feature>
<evidence type="ECO:0000313" key="11">
    <source>
        <dbReference type="Proteomes" id="UP001408356"/>
    </source>
</evidence>
<dbReference type="PROSITE" id="PS50850">
    <property type="entry name" value="MFS"/>
    <property type="match status" value="1"/>
</dbReference>
<sequence length="541" mass="59215">MAPGRPSTCQSLAQENDLAKEKDVNTYSVEANSAAAALAAATAAVKPQLFSPGMIRLWIICLIGYTVATINGFDGSLMGSLNAMEQYQDTFGLNGAGASSGIVFIVYNLAQIVAFPLCGLLGDGLGRRKTIAIGCFIILIGTAIQTPAQSMGWFIGGRAVLGLGAAIAQAAAPVYIVEVAHPSFRGIIGGMYNNFWWVGNIVASWTTYGCNKNISSSWAWRIPTLVQCFLPAIVLAGVLFLPESPRWLIAHDRHEEAERFFAKYHADGNRNAPIVRLQIDEILEEMHLYRDDNPWWDFRELFNTRQARYRTFMVVCMAFFGQWSGNNVVSYFMPLMLKEGGITNTSTQLLLNAIYPISSMIASIVGAMLLDKVGRRKMLLGGLFGALGSYVMLTAFTAEAYINTSLIYGVIISIYLFGIFFAGGWTPLQSLYPTECLENRTRAKGAGMKFLFLNIANMTNTFGVAVGIDVIGWKLYLVYIGWLCLEIVVVYLFFVETAGKTLEELSVIFGAKNPVKTSLDKSELIITTQGYGAKIDVTKVA</sequence>
<dbReference type="PRINTS" id="PR00171">
    <property type="entry name" value="SUGRTRNSPORT"/>
</dbReference>
<dbReference type="PROSITE" id="PS00216">
    <property type="entry name" value="SUGAR_TRANSPORT_1"/>
    <property type="match status" value="1"/>
</dbReference>
<evidence type="ECO:0000256" key="7">
    <source>
        <dbReference type="RuleBase" id="RU003346"/>
    </source>
</evidence>
<feature type="transmembrane region" description="Helical" evidence="8">
    <location>
        <begin position="55"/>
        <end position="73"/>
    </location>
</feature>
<evidence type="ECO:0000256" key="1">
    <source>
        <dbReference type="ARBA" id="ARBA00004141"/>
    </source>
</evidence>
<keyword evidence="11" id="KW-1185">Reference proteome</keyword>
<feature type="transmembrane region" description="Helical" evidence="8">
    <location>
        <begin position="476"/>
        <end position="495"/>
    </location>
</feature>
<comment type="similarity">
    <text evidence="2 7">Belongs to the major facilitator superfamily. Sugar transporter (TC 2.A.1.1) family.</text>
</comment>
<evidence type="ECO:0000256" key="5">
    <source>
        <dbReference type="ARBA" id="ARBA00022989"/>
    </source>
</evidence>
<feature type="transmembrane region" description="Helical" evidence="8">
    <location>
        <begin position="449"/>
        <end position="470"/>
    </location>
</feature>
<dbReference type="InterPro" id="IPR005829">
    <property type="entry name" value="Sugar_transporter_CS"/>
</dbReference>
<dbReference type="InterPro" id="IPR003663">
    <property type="entry name" value="Sugar/inositol_transpt"/>
</dbReference>
<comment type="subcellular location">
    <subcellularLocation>
        <location evidence="1">Membrane</location>
        <topology evidence="1">Multi-pass membrane protein</topology>
    </subcellularLocation>
</comment>
<dbReference type="NCBIfam" id="TIGR00879">
    <property type="entry name" value="SP"/>
    <property type="match status" value="1"/>
</dbReference>
<evidence type="ECO:0000256" key="6">
    <source>
        <dbReference type="ARBA" id="ARBA00023136"/>
    </source>
</evidence>
<comment type="caution">
    <text evidence="10">The sequence shown here is derived from an EMBL/GenBank/DDBJ whole genome shotgun (WGS) entry which is preliminary data.</text>
</comment>
<feature type="transmembrane region" description="Helical" evidence="8">
    <location>
        <begin position="312"/>
        <end position="333"/>
    </location>
</feature>
<dbReference type="PANTHER" id="PTHR48022">
    <property type="entry name" value="PLASTIDIC GLUCOSE TRANSPORTER 4"/>
    <property type="match status" value="1"/>
</dbReference>
<feature type="transmembrane region" description="Helical" evidence="8">
    <location>
        <begin position="353"/>
        <end position="370"/>
    </location>
</feature>
<dbReference type="InterPro" id="IPR005828">
    <property type="entry name" value="MFS_sugar_transport-like"/>
</dbReference>
<evidence type="ECO:0000313" key="10">
    <source>
        <dbReference type="EMBL" id="KAK9412971.1"/>
    </source>
</evidence>